<dbReference type="Pfam" id="PF06271">
    <property type="entry name" value="RDD"/>
    <property type="match status" value="1"/>
</dbReference>
<proteinExistence type="predicted"/>
<gene>
    <name evidence="8" type="ORF">QGM71_10045</name>
</gene>
<evidence type="ECO:0000256" key="4">
    <source>
        <dbReference type="ARBA" id="ARBA00022989"/>
    </source>
</evidence>
<dbReference type="InterPro" id="IPR051791">
    <property type="entry name" value="Pra-immunoreactive"/>
</dbReference>
<evidence type="ECO:0000313" key="8">
    <source>
        <dbReference type="EMBL" id="MEC5423832.1"/>
    </source>
</evidence>
<reference evidence="8 9" key="1">
    <citation type="journal article" date="2024" name="Int. J. Syst. Evol. Microbiol.">
        <title>Virgibacillus tibetensis sp. nov., isolated from salt lake on the Tibetan Plateau of China.</title>
        <authorList>
            <person name="Phurbu D."/>
            <person name="Liu Z.-X."/>
            <person name="Wang R."/>
            <person name="Zheng Y.-Y."/>
            <person name="Liu H.-C."/>
            <person name="Zhou Y.-G."/>
            <person name="Yu Y.-J."/>
            <person name="Li A.-H."/>
        </authorList>
    </citation>
    <scope>NUCLEOTIDE SEQUENCE [LARGE SCALE GENOMIC DNA]</scope>
    <source>
        <strain evidence="8 9">C22-A2</strain>
    </source>
</reference>
<evidence type="ECO:0000256" key="3">
    <source>
        <dbReference type="ARBA" id="ARBA00022692"/>
    </source>
</evidence>
<keyword evidence="2" id="KW-1003">Cell membrane</keyword>
<evidence type="ECO:0000256" key="1">
    <source>
        <dbReference type="ARBA" id="ARBA00004651"/>
    </source>
</evidence>
<comment type="subcellular location">
    <subcellularLocation>
        <location evidence="1">Cell membrane</location>
        <topology evidence="1">Multi-pass membrane protein</topology>
    </subcellularLocation>
</comment>
<dbReference type="RefSeq" id="WP_327607396.1">
    <property type="nucleotide sequence ID" value="NZ_JARZFX010000003.1"/>
</dbReference>
<sequence>MNNHAPAGFWIRALATLIDAVFFYALIWIIALLIKDEGFMHSFNVGTTSTSEDVASLIYNAVFVVIFTASRYKGSPGKLICRIQVVNTDMSKISLLKSIGRYFAYVLSLLSLFIGFMMAGWNAEKKALHDMLCKTRVVYRER</sequence>
<keyword evidence="5 6" id="KW-0472">Membrane</keyword>
<dbReference type="InterPro" id="IPR010432">
    <property type="entry name" value="RDD"/>
</dbReference>
<feature type="transmembrane region" description="Helical" evidence="6">
    <location>
        <begin position="9"/>
        <end position="34"/>
    </location>
</feature>
<keyword evidence="9" id="KW-1185">Reference proteome</keyword>
<keyword evidence="4 6" id="KW-1133">Transmembrane helix</keyword>
<evidence type="ECO:0000256" key="5">
    <source>
        <dbReference type="ARBA" id="ARBA00023136"/>
    </source>
</evidence>
<keyword evidence="3 6" id="KW-0812">Transmembrane</keyword>
<dbReference type="Proteomes" id="UP001335737">
    <property type="component" value="Unassembled WGS sequence"/>
</dbReference>
<organism evidence="8 9">
    <name type="scientific">Virgibacillus tibetensis</name>
    <dbReference type="NCBI Taxonomy" id="3042313"/>
    <lineage>
        <taxon>Bacteria</taxon>
        <taxon>Bacillati</taxon>
        <taxon>Bacillota</taxon>
        <taxon>Bacilli</taxon>
        <taxon>Bacillales</taxon>
        <taxon>Bacillaceae</taxon>
        <taxon>Virgibacillus</taxon>
    </lineage>
</organism>
<evidence type="ECO:0000313" key="9">
    <source>
        <dbReference type="Proteomes" id="UP001335737"/>
    </source>
</evidence>
<accession>A0ABU6KET9</accession>
<protein>
    <submittedName>
        <fullName evidence="8">RDD family protein</fullName>
    </submittedName>
</protein>
<evidence type="ECO:0000256" key="6">
    <source>
        <dbReference type="SAM" id="Phobius"/>
    </source>
</evidence>
<name>A0ABU6KET9_9BACI</name>
<feature type="transmembrane region" description="Helical" evidence="6">
    <location>
        <begin position="102"/>
        <end position="121"/>
    </location>
</feature>
<comment type="caution">
    <text evidence="8">The sequence shown here is derived from an EMBL/GenBank/DDBJ whole genome shotgun (WGS) entry which is preliminary data.</text>
</comment>
<dbReference type="PANTHER" id="PTHR36115:SF9">
    <property type="entry name" value="LMO1584 PROTEIN"/>
    <property type="match status" value="1"/>
</dbReference>
<dbReference type="EMBL" id="JARZFX010000003">
    <property type="protein sequence ID" value="MEC5423832.1"/>
    <property type="molecule type" value="Genomic_DNA"/>
</dbReference>
<evidence type="ECO:0000256" key="2">
    <source>
        <dbReference type="ARBA" id="ARBA00022475"/>
    </source>
</evidence>
<feature type="domain" description="RDD" evidence="7">
    <location>
        <begin position="6"/>
        <end position="133"/>
    </location>
</feature>
<evidence type="ECO:0000259" key="7">
    <source>
        <dbReference type="Pfam" id="PF06271"/>
    </source>
</evidence>
<dbReference type="PANTHER" id="PTHR36115">
    <property type="entry name" value="PROLINE-RICH ANTIGEN HOMOLOG-RELATED"/>
    <property type="match status" value="1"/>
</dbReference>